<organism evidence="9">
    <name type="scientific">mine drainage metagenome</name>
    <dbReference type="NCBI Taxonomy" id="410659"/>
    <lineage>
        <taxon>unclassified sequences</taxon>
        <taxon>metagenomes</taxon>
        <taxon>ecological metagenomes</taxon>
    </lineage>
</organism>
<dbReference type="GO" id="GO:0022857">
    <property type="term" value="F:transmembrane transporter activity"/>
    <property type="evidence" value="ECO:0007669"/>
    <property type="project" value="InterPro"/>
</dbReference>
<keyword evidence="5 7" id="KW-1133">Transmembrane helix</keyword>
<dbReference type="GO" id="GO:0005886">
    <property type="term" value="C:plasma membrane"/>
    <property type="evidence" value="ECO:0007669"/>
    <property type="project" value="UniProtKB-SubCell"/>
</dbReference>
<accession>T1B5L2</accession>
<dbReference type="InterPro" id="IPR050171">
    <property type="entry name" value="MFS_Transporters"/>
</dbReference>
<dbReference type="SUPFAM" id="SSF103473">
    <property type="entry name" value="MFS general substrate transporter"/>
    <property type="match status" value="1"/>
</dbReference>
<dbReference type="InterPro" id="IPR011701">
    <property type="entry name" value="MFS"/>
</dbReference>
<feature type="transmembrane region" description="Helical" evidence="7">
    <location>
        <begin position="261"/>
        <end position="294"/>
    </location>
</feature>
<dbReference type="EMBL" id="AUZZ01005802">
    <property type="protein sequence ID" value="EQD48224.1"/>
    <property type="molecule type" value="Genomic_DNA"/>
</dbReference>
<keyword evidence="3" id="KW-1003">Cell membrane</keyword>
<dbReference type="PRINTS" id="PR01035">
    <property type="entry name" value="TCRTETA"/>
</dbReference>
<keyword evidence="4 7" id="KW-0812">Transmembrane</keyword>
<evidence type="ECO:0000259" key="8">
    <source>
        <dbReference type="PROSITE" id="PS50850"/>
    </source>
</evidence>
<proteinExistence type="predicted"/>
<keyword evidence="6 7" id="KW-0472">Membrane</keyword>
<feature type="non-terminal residue" evidence="9">
    <location>
        <position position="1"/>
    </location>
</feature>
<feature type="transmembrane region" description="Helical" evidence="7">
    <location>
        <begin position="20"/>
        <end position="45"/>
    </location>
</feature>
<feature type="transmembrane region" description="Helical" evidence="7">
    <location>
        <begin position="350"/>
        <end position="369"/>
    </location>
</feature>
<feature type="transmembrane region" description="Helical" evidence="7">
    <location>
        <begin position="83"/>
        <end position="103"/>
    </location>
</feature>
<evidence type="ECO:0000256" key="5">
    <source>
        <dbReference type="ARBA" id="ARBA00022989"/>
    </source>
</evidence>
<feature type="transmembrane region" description="Helical" evidence="7">
    <location>
        <begin position="57"/>
        <end position="77"/>
    </location>
</feature>
<comment type="caution">
    <text evidence="9">The sequence shown here is derived from an EMBL/GenBank/DDBJ whole genome shotgun (WGS) entry which is preliminary data.</text>
</comment>
<feature type="transmembrane region" description="Helical" evidence="7">
    <location>
        <begin position="234"/>
        <end position="254"/>
    </location>
</feature>
<gene>
    <name evidence="9" type="ORF">B2A_08061</name>
</gene>
<reference evidence="9" key="1">
    <citation type="submission" date="2013-08" db="EMBL/GenBank/DDBJ databases">
        <authorList>
            <person name="Mendez C."/>
            <person name="Richter M."/>
            <person name="Ferrer M."/>
            <person name="Sanchez J."/>
        </authorList>
    </citation>
    <scope>NUCLEOTIDE SEQUENCE</scope>
</reference>
<reference evidence="9" key="2">
    <citation type="journal article" date="2014" name="ISME J.">
        <title>Microbial stratification in low pH oxic and suboxic macroscopic growths along an acid mine drainage.</title>
        <authorList>
            <person name="Mendez-Garcia C."/>
            <person name="Mesa V."/>
            <person name="Sprenger R.R."/>
            <person name="Richter M."/>
            <person name="Diez M.S."/>
            <person name="Solano J."/>
            <person name="Bargiela R."/>
            <person name="Golyshina O.V."/>
            <person name="Manteca A."/>
            <person name="Ramos J.L."/>
            <person name="Gallego J.R."/>
            <person name="Llorente I."/>
            <person name="Martins Dos Santos V.A."/>
            <person name="Jensen O.N."/>
            <person name="Pelaez A.I."/>
            <person name="Sanchez J."/>
            <person name="Ferrer M."/>
        </authorList>
    </citation>
    <scope>NUCLEOTIDE SEQUENCE</scope>
</reference>
<sequence>VRSLGRAVTWIFLPVIFVEIYGLSYTTVGLLVASIVPVSMLAHLLGGSLSDRRGRRWLATLPSFVSAFCMVSIFLLIDQGVAVTMGLWAINAFGMALSGPAQSAMIADVTRALDLPMAYSIQRVFVNAGFAISPALGGLIADSLGLSYLFLFGGIATLGEGLVLLLFLRETLPGGRGSTAERHWAQFSAPFRDRTFLLMLSVLAGGVVVANQFGTPLTLYLVDVRQLPLSEFGYIYAINGALVVLMQIPISRWIERTRHYLVWLAGGTLLYGIGFVLFGLGAAFPIFAAAMIILTLGENSTSPIQQTVVSNFAGPQRRGSYFGTYNATANAARAVGPVLGTLLLALGSTVWWASIFASALFVALLVLFLRDRLGSRVERGTPGAPKAAGA</sequence>
<dbReference type="InterPro" id="IPR036259">
    <property type="entry name" value="MFS_trans_sf"/>
</dbReference>
<dbReference type="PROSITE" id="PS50850">
    <property type="entry name" value="MFS"/>
    <property type="match status" value="1"/>
</dbReference>
<feature type="transmembrane region" description="Helical" evidence="7">
    <location>
        <begin position="147"/>
        <end position="168"/>
    </location>
</feature>
<comment type="subcellular location">
    <subcellularLocation>
        <location evidence="1">Cell membrane</location>
        <topology evidence="1">Multi-pass membrane protein</topology>
    </subcellularLocation>
</comment>
<name>T1B5L2_9ZZZZ</name>
<evidence type="ECO:0000256" key="6">
    <source>
        <dbReference type="ARBA" id="ARBA00023136"/>
    </source>
</evidence>
<dbReference type="Pfam" id="PF07690">
    <property type="entry name" value="MFS_1"/>
    <property type="match status" value="1"/>
</dbReference>
<protein>
    <submittedName>
        <fullName evidence="9">Major facilitator superfamily MFS-1</fullName>
    </submittedName>
</protein>
<dbReference type="InterPro" id="IPR020846">
    <property type="entry name" value="MFS_dom"/>
</dbReference>
<evidence type="ECO:0000313" key="9">
    <source>
        <dbReference type="EMBL" id="EQD48224.1"/>
    </source>
</evidence>
<evidence type="ECO:0000256" key="4">
    <source>
        <dbReference type="ARBA" id="ARBA00022692"/>
    </source>
</evidence>
<dbReference type="Gene3D" id="1.20.1250.20">
    <property type="entry name" value="MFS general substrate transporter like domains"/>
    <property type="match status" value="1"/>
</dbReference>
<feature type="transmembrane region" description="Helical" evidence="7">
    <location>
        <begin position="124"/>
        <end position="141"/>
    </location>
</feature>
<evidence type="ECO:0000256" key="1">
    <source>
        <dbReference type="ARBA" id="ARBA00004651"/>
    </source>
</evidence>
<feature type="transmembrane region" description="Helical" evidence="7">
    <location>
        <begin position="196"/>
        <end position="214"/>
    </location>
</feature>
<evidence type="ECO:0000256" key="2">
    <source>
        <dbReference type="ARBA" id="ARBA00022448"/>
    </source>
</evidence>
<evidence type="ECO:0000256" key="7">
    <source>
        <dbReference type="SAM" id="Phobius"/>
    </source>
</evidence>
<dbReference type="AlphaFoldDB" id="T1B5L2"/>
<dbReference type="InterPro" id="IPR001958">
    <property type="entry name" value="Tet-R_TetA/multi-R_MdtG-like"/>
</dbReference>
<feature type="domain" description="Major facilitator superfamily (MFS) profile" evidence="8">
    <location>
        <begin position="1"/>
        <end position="374"/>
    </location>
</feature>
<evidence type="ECO:0000256" key="3">
    <source>
        <dbReference type="ARBA" id="ARBA00022475"/>
    </source>
</evidence>
<dbReference type="PANTHER" id="PTHR23517:SF2">
    <property type="entry name" value="MULTIDRUG RESISTANCE PROTEIN MDTH"/>
    <property type="match status" value="1"/>
</dbReference>
<keyword evidence="2" id="KW-0813">Transport</keyword>
<dbReference type="PANTHER" id="PTHR23517">
    <property type="entry name" value="RESISTANCE PROTEIN MDTM, PUTATIVE-RELATED-RELATED"/>
    <property type="match status" value="1"/>
</dbReference>